<name>A0A377JUG2_9HELI</name>
<dbReference type="GO" id="GO:0016757">
    <property type="term" value="F:glycosyltransferase activity"/>
    <property type="evidence" value="ECO:0007669"/>
    <property type="project" value="UniProtKB-KW"/>
</dbReference>
<dbReference type="Pfam" id="PF00534">
    <property type="entry name" value="Glycos_transf_1"/>
    <property type="match status" value="1"/>
</dbReference>
<evidence type="ECO:0000259" key="3">
    <source>
        <dbReference type="Pfam" id="PF00534"/>
    </source>
</evidence>
<feature type="domain" description="Glycosyltransferase subfamily 4-like N-terminal" evidence="4">
    <location>
        <begin position="78"/>
        <end position="173"/>
    </location>
</feature>
<proteinExistence type="predicted"/>
<dbReference type="InterPro" id="IPR028098">
    <property type="entry name" value="Glyco_trans_4-like_N"/>
</dbReference>
<dbReference type="GO" id="GO:0009103">
    <property type="term" value="P:lipopolysaccharide biosynthetic process"/>
    <property type="evidence" value="ECO:0007669"/>
    <property type="project" value="TreeGrafter"/>
</dbReference>
<organism evidence="5 6">
    <name type="scientific">Helicobacter cinaedi</name>
    <dbReference type="NCBI Taxonomy" id="213"/>
    <lineage>
        <taxon>Bacteria</taxon>
        <taxon>Pseudomonadati</taxon>
        <taxon>Campylobacterota</taxon>
        <taxon>Epsilonproteobacteria</taxon>
        <taxon>Campylobacterales</taxon>
        <taxon>Helicobacteraceae</taxon>
        <taxon>Helicobacter</taxon>
    </lineage>
</organism>
<gene>
    <name evidence="5" type="primary">wbyB</name>
    <name evidence="5" type="ORF">NCTC12219_01433</name>
</gene>
<dbReference type="Proteomes" id="UP000255103">
    <property type="component" value="Unassembled WGS sequence"/>
</dbReference>
<evidence type="ECO:0000313" key="6">
    <source>
        <dbReference type="Proteomes" id="UP000255103"/>
    </source>
</evidence>
<feature type="domain" description="Glycosyl transferase family 1" evidence="3">
    <location>
        <begin position="178"/>
        <end position="305"/>
    </location>
</feature>
<accession>A0A377JUG2</accession>
<keyword evidence="5" id="KW-0328">Glycosyltransferase</keyword>
<keyword evidence="2" id="KW-1133">Transmembrane helix</keyword>
<dbReference type="SUPFAM" id="SSF53756">
    <property type="entry name" value="UDP-Glycosyltransferase/glycogen phosphorylase"/>
    <property type="match status" value="1"/>
</dbReference>
<reference evidence="5 6" key="1">
    <citation type="submission" date="2018-06" db="EMBL/GenBank/DDBJ databases">
        <authorList>
            <consortium name="Pathogen Informatics"/>
            <person name="Doyle S."/>
        </authorList>
    </citation>
    <scope>NUCLEOTIDE SEQUENCE [LARGE SCALE GENOMIC DNA]</scope>
    <source>
        <strain evidence="5 6">NCTC12219</strain>
    </source>
</reference>
<dbReference type="EC" id="2.4.1.-" evidence="5"/>
<dbReference type="PANTHER" id="PTHR46401:SF2">
    <property type="entry name" value="GLYCOSYLTRANSFERASE WBBK-RELATED"/>
    <property type="match status" value="1"/>
</dbReference>
<dbReference type="RefSeq" id="WP_258864785.1">
    <property type="nucleotide sequence ID" value="NZ_UGHX01000001.1"/>
</dbReference>
<dbReference type="AlphaFoldDB" id="A0A377JUG2"/>
<protein>
    <submittedName>
        <fullName evidence="5">Group 1 glycosyl transferase</fullName>
        <ecNumber evidence="5">2.4.1.-</ecNumber>
    </submittedName>
</protein>
<dbReference type="Pfam" id="PF13439">
    <property type="entry name" value="Glyco_transf_4"/>
    <property type="match status" value="1"/>
</dbReference>
<dbReference type="CDD" id="cd03801">
    <property type="entry name" value="GT4_PimA-like"/>
    <property type="match status" value="1"/>
</dbReference>
<dbReference type="Gene3D" id="3.40.50.2000">
    <property type="entry name" value="Glycogen Phosphorylase B"/>
    <property type="match status" value="2"/>
</dbReference>
<dbReference type="PANTHER" id="PTHR46401">
    <property type="entry name" value="GLYCOSYLTRANSFERASE WBBK-RELATED"/>
    <property type="match status" value="1"/>
</dbReference>
<keyword evidence="2" id="KW-0812">Transmembrane</keyword>
<evidence type="ECO:0000256" key="1">
    <source>
        <dbReference type="ARBA" id="ARBA00022679"/>
    </source>
</evidence>
<keyword evidence="2" id="KW-0472">Membrane</keyword>
<evidence type="ECO:0000256" key="2">
    <source>
        <dbReference type="SAM" id="Phobius"/>
    </source>
</evidence>
<sequence>MQNNKPKKVLIASLTRKGGGFEHYTISILKHFSLPYTIYQSKYVNIESKIPHAKTMITYTNKLTFALNSLFILPLIFIKLCFIARRYDVLYLPHFHFWNLAFILAFRLHNKPVVLTEHDGIVHLGDELPLQQTLINACIKHSTHIIFLTYYVKSLVSPKLLQNKHISIIPHGIFAFDDLHTKPKSFTHKPTLLFFGRVSKYKGIELLLQAINTLPEDSFNKLIIAGKSSYQYDTSNLKESIRKKIEIIDAFLSQQEIITLFNQAHILIMPYLEASQSGVAAVGIANAMPTICTDVGGLKEQFILANSNGGGAMINSVPSFANPMPMTLLLVFYIYQRIKCFITALATTLPFWRKA</sequence>
<evidence type="ECO:0000313" key="5">
    <source>
        <dbReference type="EMBL" id="STP11537.1"/>
    </source>
</evidence>
<evidence type="ECO:0000259" key="4">
    <source>
        <dbReference type="Pfam" id="PF13439"/>
    </source>
</evidence>
<keyword evidence="1 5" id="KW-0808">Transferase</keyword>
<dbReference type="InterPro" id="IPR001296">
    <property type="entry name" value="Glyco_trans_1"/>
</dbReference>
<feature type="transmembrane region" description="Helical" evidence="2">
    <location>
        <begin position="63"/>
        <end position="82"/>
    </location>
</feature>
<dbReference type="EMBL" id="UGHX01000001">
    <property type="protein sequence ID" value="STP11537.1"/>
    <property type="molecule type" value="Genomic_DNA"/>
</dbReference>